<sequence length="274" mass="29994">MVVSECLSRPAKNLKRLGKWAVVTGATDGIGKAYADALARKGINIVLVSRTASKLEEAAAQLKTKRGVQTKVVTLDFSKAEPASWKELEASLEGLDIGVLINNVGRSYDHAEYFLQIDNDLISDLIKINIESIHKVTQIVLPGMKQRHRGAIVNIGSAASTVAPSGPLYAVYAATKAYVDMFSKSLDLEYRPYGISVQNQAPAFVATKMSKIRKATIDAPTPAKWAASAIRHIGYESSSCPYWFHAIMWSISASLPESVVSHYVLKMHKGLYRR</sequence>
<dbReference type="Gene3D" id="3.40.50.720">
    <property type="entry name" value="NAD(P)-binding Rossmann-like Domain"/>
    <property type="match status" value="1"/>
</dbReference>
<dbReference type="PANTHER" id="PTHR43899:SF13">
    <property type="entry name" value="RH59310P"/>
    <property type="match status" value="1"/>
</dbReference>
<dbReference type="InterPro" id="IPR036291">
    <property type="entry name" value="NAD(P)-bd_dom_sf"/>
</dbReference>
<accession>A0AAW1P6P6</accession>
<dbReference type="AlphaFoldDB" id="A0AAW1P6P6"/>
<reference evidence="5 6" key="1">
    <citation type="journal article" date="2024" name="Nat. Commun.">
        <title>Phylogenomics reveals the evolutionary origins of lichenization in chlorophyte algae.</title>
        <authorList>
            <person name="Puginier C."/>
            <person name="Libourel C."/>
            <person name="Otte J."/>
            <person name="Skaloud P."/>
            <person name="Haon M."/>
            <person name="Grisel S."/>
            <person name="Petersen M."/>
            <person name="Berrin J.G."/>
            <person name="Delaux P.M."/>
            <person name="Dal Grande F."/>
            <person name="Keller J."/>
        </authorList>
    </citation>
    <scope>NUCLEOTIDE SEQUENCE [LARGE SCALE GENOMIC DNA]</scope>
    <source>
        <strain evidence="5 6">SAG 2036</strain>
    </source>
</reference>
<evidence type="ECO:0000256" key="2">
    <source>
        <dbReference type="ARBA" id="ARBA00022857"/>
    </source>
</evidence>
<evidence type="ECO:0000313" key="5">
    <source>
        <dbReference type="EMBL" id="KAK9807956.1"/>
    </source>
</evidence>
<dbReference type="Pfam" id="PF00106">
    <property type="entry name" value="adh_short"/>
    <property type="match status" value="1"/>
</dbReference>
<dbReference type="GO" id="GO:0016491">
    <property type="term" value="F:oxidoreductase activity"/>
    <property type="evidence" value="ECO:0007669"/>
    <property type="project" value="UniProtKB-KW"/>
</dbReference>
<dbReference type="InterPro" id="IPR051019">
    <property type="entry name" value="VLCFA-Steroid_DH"/>
</dbReference>
<keyword evidence="2" id="KW-0521">NADP</keyword>
<name>A0AAW1P6P6_9CHLO</name>
<dbReference type="SUPFAM" id="SSF51735">
    <property type="entry name" value="NAD(P)-binding Rossmann-fold domains"/>
    <property type="match status" value="1"/>
</dbReference>
<dbReference type="CDD" id="cd05356">
    <property type="entry name" value="17beta-HSD1_like_SDR_c"/>
    <property type="match status" value="1"/>
</dbReference>
<comment type="similarity">
    <text evidence="1 4">Belongs to the short-chain dehydrogenases/reductases (SDR) family.</text>
</comment>
<organism evidence="5 6">
    <name type="scientific">Symbiochloris irregularis</name>
    <dbReference type="NCBI Taxonomy" id="706552"/>
    <lineage>
        <taxon>Eukaryota</taxon>
        <taxon>Viridiplantae</taxon>
        <taxon>Chlorophyta</taxon>
        <taxon>core chlorophytes</taxon>
        <taxon>Trebouxiophyceae</taxon>
        <taxon>Trebouxiales</taxon>
        <taxon>Trebouxiaceae</taxon>
        <taxon>Symbiochloris</taxon>
    </lineage>
</organism>
<gene>
    <name evidence="5" type="ORF">WJX73_007431</name>
</gene>
<dbReference type="EMBL" id="JALJOQ010000029">
    <property type="protein sequence ID" value="KAK9807956.1"/>
    <property type="molecule type" value="Genomic_DNA"/>
</dbReference>
<dbReference type="PANTHER" id="PTHR43899">
    <property type="entry name" value="RH59310P"/>
    <property type="match status" value="1"/>
</dbReference>
<keyword evidence="6" id="KW-1185">Reference proteome</keyword>
<evidence type="ECO:0000256" key="3">
    <source>
        <dbReference type="ARBA" id="ARBA00023002"/>
    </source>
</evidence>
<protein>
    <submittedName>
        <fullName evidence="5">Uncharacterized protein</fullName>
    </submittedName>
</protein>
<dbReference type="PRINTS" id="PR00081">
    <property type="entry name" value="GDHRDH"/>
</dbReference>
<evidence type="ECO:0000256" key="1">
    <source>
        <dbReference type="ARBA" id="ARBA00006484"/>
    </source>
</evidence>
<evidence type="ECO:0000256" key="4">
    <source>
        <dbReference type="RuleBase" id="RU000363"/>
    </source>
</evidence>
<dbReference type="PRINTS" id="PR00080">
    <property type="entry name" value="SDRFAMILY"/>
</dbReference>
<dbReference type="PIRSF" id="PIRSF000126">
    <property type="entry name" value="11-beta-HSD1"/>
    <property type="match status" value="1"/>
</dbReference>
<dbReference type="Proteomes" id="UP001465755">
    <property type="component" value="Unassembled WGS sequence"/>
</dbReference>
<dbReference type="FunFam" id="3.40.50.720:FF:000137">
    <property type="entry name" value="Hydroxysteroid (17-beta) dehydrogenase 3"/>
    <property type="match status" value="1"/>
</dbReference>
<evidence type="ECO:0000313" key="6">
    <source>
        <dbReference type="Proteomes" id="UP001465755"/>
    </source>
</evidence>
<proteinExistence type="inferred from homology"/>
<comment type="caution">
    <text evidence="5">The sequence shown here is derived from an EMBL/GenBank/DDBJ whole genome shotgun (WGS) entry which is preliminary data.</text>
</comment>
<dbReference type="InterPro" id="IPR002347">
    <property type="entry name" value="SDR_fam"/>
</dbReference>
<keyword evidence="3" id="KW-0560">Oxidoreductase</keyword>